<evidence type="ECO:0000313" key="9">
    <source>
        <dbReference type="EMBL" id="OSC36001.1"/>
    </source>
</evidence>
<feature type="transmembrane region" description="Helical" evidence="7">
    <location>
        <begin position="168"/>
        <end position="189"/>
    </location>
</feature>
<evidence type="ECO:0000256" key="5">
    <source>
        <dbReference type="ARBA" id="ARBA00022989"/>
    </source>
</evidence>
<dbReference type="GO" id="GO:0005886">
    <property type="term" value="C:plasma membrane"/>
    <property type="evidence" value="ECO:0007669"/>
    <property type="project" value="UniProtKB-SubCell"/>
</dbReference>
<evidence type="ECO:0000256" key="2">
    <source>
        <dbReference type="ARBA" id="ARBA00008640"/>
    </source>
</evidence>
<accession>A0AA91STC4</accession>
<feature type="domain" description="VTT" evidence="8">
    <location>
        <begin position="103"/>
        <end position="219"/>
    </location>
</feature>
<evidence type="ECO:0000259" key="8">
    <source>
        <dbReference type="Pfam" id="PF09335"/>
    </source>
</evidence>
<keyword evidence="5 7" id="KW-1133">Transmembrane helix</keyword>
<feature type="transmembrane region" description="Helical" evidence="7">
    <location>
        <begin position="83"/>
        <end position="103"/>
    </location>
</feature>
<evidence type="ECO:0000256" key="3">
    <source>
        <dbReference type="ARBA" id="ARBA00022475"/>
    </source>
</evidence>
<feature type="transmembrane region" description="Helical" evidence="7">
    <location>
        <begin position="51"/>
        <end position="71"/>
    </location>
</feature>
<dbReference type="EMBL" id="NCXO01000001">
    <property type="protein sequence ID" value="OSC36001.1"/>
    <property type="molecule type" value="Genomic_DNA"/>
</dbReference>
<evidence type="ECO:0000256" key="4">
    <source>
        <dbReference type="ARBA" id="ARBA00022692"/>
    </source>
</evidence>
<evidence type="ECO:0000256" key="7">
    <source>
        <dbReference type="RuleBase" id="RU366058"/>
    </source>
</evidence>
<comment type="caution">
    <text evidence="9">The sequence shown here is derived from an EMBL/GenBank/DDBJ whole genome shotgun (WGS) entry which is preliminary data.</text>
</comment>
<keyword evidence="6 7" id="KW-0472">Membrane</keyword>
<keyword evidence="3 7" id="KW-1003">Cell membrane</keyword>
<feature type="transmembrane region" description="Helical" evidence="7">
    <location>
        <begin position="201"/>
        <end position="222"/>
    </location>
</feature>
<feature type="transmembrane region" description="Helical" evidence="7">
    <location>
        <begin position="228"/>
        <end position="248"/>
    </location>
</feature>
<dbReference type="PANTHER" id="PTHR12677:SF59">
    <property type="entry name" value="GOLGI APPARATUS MEMBRANE PROTEIN TVP38-RELATED"/>
    <property type="match status" value="1"/>
</dbReference>
<evidence type="ECO:0000256" key="6">
    <source>
        <dbReference type="ARBA" id="ARBA00023136"/>
    </source>
</evidence>
<dbReference type="PANTHER" id="PTHR12677">
    <property type="entry name" value="GOLGI APPARATUS MEMBRANE PROTEIN TVP38-RELATED"/>
    <property type="match status" value="1"/>
</dbReference>
<protein>
    <recommendedName>
        <fullName evidence="7">TVP38/TMEM64 family membrane protein</fullName>
    </recommendedName>
</protein>
<feature type="transmembrane region" description="Helical" evidence="7">
    <location>
        <begin position="115"/>
        <end position="140"/>
    </location>
</feature>
<evidence type="ECO:0000256" key="1">
    <source>
        <dbReference type="ARBA" id="ARBA00004651"/>
    </source>
</evidence>
<dbReference type="InterPro" id="IPR015414">
    <property type="entry name" value="TMEM64"/>
</dbReference>
<evidence type="ECO:0000313" key="10">
    <source>
        <dbReference type="Proteomes" id="UP000193577"/>
    </source>
</evidence>
<reference evidence="9 10" key="1">
    <citation type="submission" date="2017-04" db="EMBL/GenBank/DDBJ databases">
        <title>The new phylogeny of genus Mycobacterium.</title>
        <authorList>
            <person name="Tortoli E."/>
            <person name="Trovato A."/>
            <person name="Cirillo D.M."/>
        </authorList>
    </citation>
    <scope>NUCLEOTIDE SEQUENCE [LARGE SCALE GENOMIC DNA]</scope>
    <source>
        <strain evidence="9 10">KCTC 19819</strain>
    </source>
</reference>
<comment type="similarity">
    <text evidence="2 7">Belongs to the TVP38/TMEM64 family.</text>
</comment>
<keyword evidence="4 7" id="KW-0812">Transmembrane</keyword>
<comment type="subcellular location">
    <subcellularLocation>
        <location evidence="1 7">Cell membrane</location>
        <topology evidence="1 7">Multi-pass membrane protein</topology>
    </subcellularLocation>
</comment>
<keyword evidence="10" id="KW-1185">Reference proteome</keyword>
<gene>
    <name evidence="9" type="ORF">B8W67_00420</name>
</gene>
<dbReference type="Pfam" id="PF09335">
    <property type="entry name" value="VTT_dom"/>
    <property type="match status" value="1"/>
</dbReference>
<name>A0AA91STC4_9MYCO</name>
<sequence>MSTRLIYRRTGLPGALLPVRGPYPGDVATTQLRAIWATLLSTAGQLSARRLAVMAAVAAAVVAVVVAVPVPTALQVRDWVGAAGPWFAVVFFLAHVVVTVAPFPRTVFTLAAGLLFGAGLGVLLAVTASTASALLALLLVRATGWRLDGVATGERLTVLRARLRERGWAAVLALRLIPAVPFSVINYAAGASGIRVRPYTVATVVGLTPGTAALVLFGDAVTGRVSPALALVSAGIAAFGVLLAAYEVRRHRRLSPTRAPGVPAAATVEGGC</sequence>
<proteinExistence type="inferred from homology"/>
<dbReference type="Proteomes" id="UP000193577">
    <property type="component" value="Unassembled WGS sequence"/>
</dbReference>
<dbReference type="InterPro" id="IPR032816">
    <property type="entry name" value="VTT_dom"/>
</dbReference>
<organism evidence="9 10">
    <name type="scientific">Mycolicibacillus koreensis</name>
    <dbReference type="NCBI Taxonomy" id="1069220"/>
    <lineage>
        <taxon>Bacteria</taxon>
        <taxon>Bacillati</taxon>
        <taxon>Actinomycetota</taxon>
        <taxon>Actinomycetes</taxon>
        <taxon>Mycobacteriales</taxon>
        <taxon>Mycobacteriaceae</taxon>
        <taxon>Mycolicibacillus</taxon>
    </lineage>
</organism>
<dbReference type="AlphaFoldDB" id="A0AA91STC4"/>